<dbReference type="SUPFAM" id="SSF47781">
    <property type="entry name" value="RuvA domain 2-like"/>
    <property type="match status" value="1"/>
</dbReference>
<organism evidence="4 5">
    <name type="scientific">Staphylococcus gallinarum</name>
    <dbReference type="NCBI Taxonomy" id="1293"/>
    <lineage>
        <taxon>Bacteria</taxon>
        <taxon>Bacillati</taxon>
        <taxon>Bacillota</taxon>
        <taxon>Bacilli</taxon>
        <taxon>Bacillales</taxon>
        <taxon>Staphylococcaceae</taxon>
        <taxon>Staphylococcus</taxon>
    </lineage>
</organism>
<reference evidence="4 5" key="1">
    <citation type="journal article" date="2016" name="Front. Microbiol.">
        <title>Comprehensive Phylogenetic Analysis of Bovine Non-aureus Staphylococci Species Based on Whole-Genome Sequencing.</title>
        <authorList>
            <person name="Naushad S."/>
            <person name="Barkema H.W."/>
            <person name="Luby C."/>
            <person name="Condas L.A."/>
            <person name="Nobrega D.B."/>
            <person name="Carson D.A."/>
            <person name="De Buck J."/>
        </authorList>
    </citation>
    <scope>NUCLEOTIDE SEQUENCE [LARGE SCALE GENOMIC DNA]</scope>
    <source>
        <strain evidence="4 5">SNUC 1388</strain>
    </source>
</reference>
<dbReference type="Proteomes" id="UP000283576">
    <property type="component" value="Unassembled WGS sequence"/>
</dbReference>
<evidence type="ECO:0000313" key="5">
    <source>
        <dbReference type="Proteomes" id="UP000283576"/>
    </source>
</evidence>
<feature type="domain" description="Helix-hairpin-helix DNA-binding motif class 1" evidence="3">
    <location>
        <begin position="204"/>
        <end position="223"/>
    </location>
</feature>
<gene>
    <name evidence="4" type="ORF">BUZ01_02750</name>
</gene>
<feature type="region of interest" description="Disordered" evidence="1">
    <location>
        <begin position="56"/>
        <end position="75"/>
    </location>
</feature>
<dbReference type="InterPro" id="IPR051675">
    <property type="entry name" value="Endo/Exo/Phosphatase_dom_1"/>
</dbReference>
<evidence type="ECO:0000313" key="4">
    <source>
        <dbReference type="EMBL" id="RIL44917.1"/>
    </source>
</evidence>
<dbReference type="AlphaFoldDB" id="A0A418HSV3"/>
<keyword evidence="2" id="KW-1133">Transmembrane helix</keyword>
<dbReference type="InterPro" id="IPR003583">
    <property type="entry name" value="Hlx-hairpin-Hlx_DNA-bd_motif"/>
</dbReference>
<name>A0A418HSV3_STAGA</name>
<protein>
    <recommendedName>
        <fullName evidence="3">Helix-hairpin-helix DNA-binding motif class 1 domain-containing protein</fullName>
    </recommendedName>
</protein>
<dbReference type="InterPro" id="IPR004509">
    <property type="entry name" value="Competence_ComEA_HhH"/>
</dbReference>
<dbReference type="NCBIfam" id="TIGR00426">
    <property type="entry name" value="competence protein ComEA helix-hairpin-helix repeat region"/>
    <property type="match status" value="1"/>
</dbReference>
<dbReference type="GO" id="GO:0015627">
    <property type="term" value="C:type II protein secretion system complex"/>
    <property type="evidence" value="ECO:0007669"/>
    <property type="project" value="TreeGrafter"/>
</dbReference>
<dbReference type="RefSeq" id="WP_107527848.1">
    <property type="nucleotide sequence ID" value="NZ_JAIBNU010000001.1"/>
</dbReference>
<dbReference type="Gene3D" id="1.10.150.310">
    <property type="entry name" value="Tex RuvX-like domain-like"/>
    <property type="match status" value="1"/>
</dbReference>
<proteinExistence type="predicted"/>
<dbReference type="GO" id="GO:0006281">
    <property type="term" value="P:DNA repair"/>
    <property type="evidence" value="ECO:0007669"/>
    <property type="project" value="InterPro"/>
</dbReference>
<sequence length="226" mass="25568">MLPIIEHIKSFVLKYRYFLICICVLCVIIIFLLLSNFNNQQDIVQHKGDNIEHFASNDLHSNQTKSSNKDKSTDAKQTTTVFVDLKGAVKRPDLYEMKSTDRVKQLLEKAGVQHDADLSQINLSEKLVDQKVIYIPKKGEVSQPNLSKSLNENNVNKSAKTDNTKINLNLAQELELQNVPGIGSSKAKAIIEYRNENGAFTTVEDLKKVNGIGVKTFEKLREYFIV</sequence>
<dbReference type="InterPro" id="IPR010994">
    <property type="entry name" value="RuvA_2-like"/>
</dbReference>
<dbReference type="Gene3D" id="3.10.560.10">
    <property type="entry name" value="Outer membrane lipoprotein wza domain like"/>
    <property type="match status" value="1"/>
</dbReference>
<keyword evidence="2" id="KW-0812">Transmembrane</keyword>
<dbReference type="GO" id="GO:0015628">
    <property type="term" value="P:protein secretion by the type II secretion system"/>
    <property type="evidence" value="ECO:0007669"/>
    <property type="project" value="TreeGrafter"/>
</dbReference>
<dbReference type="EMBL" id="QXRZ01000001">
    <property type="protein sequence ID" value="RIL44917.1"/>
    <property type="molecule type" value="Genomic_DNA"/>
</dbReference>
<evidence type="ECO:0000256" key="2">
    <source>
        <dbReference type="SAM" id="Phobius"/>
    </source>
</evidence>
<dbReference type="GO" id="GO:0003677">
    <property type="term" value="F:DNA binding"/>
    <property type="evidence" value="ECO:0007669"/>
    <property type="project" value="InterPro"/>
</dbReference>
<comment type="caution">
    <text evidence="4">The sequence shown here is derived from an EMBL/GenBank/DDBJ whole genome shotgun (WGS) entry which is preliminary data.</text>
</comment>
<evidence type="ECO:0000256" key="1">
    <source>
        <dbReference type="SAM" id="MobiDB-lite"/>
    </source>
</evidence>
<keyword evidence="2" id="KW-0472">Membrane</keyword>
<dbReference type="PANTHER" id="PTHR21180">
    <property type="entry name" value="ENDONUCLEASE/EXONUCLEASE/PHOSPHATASE FAMILY DOMAIN-CONTAINING PROTEIN 1"/>
    <property type="match status" value="1"/>
</dbReference>
<dbReference type="Pfam" id="PF12836">
    <property type="entry name" value="HHH_3"/>
    <property type="match status" value="1"/>
</dbReference>
<feature type="transmembrane region" description="Helical" evidence="2">
    <location>
        <begin position="17"/>
        <end position="37"/>
    </location>
</feature>
<dbReference type="PANTHER" id="PTHR21180:SF32">
    <property type="entry name" value="ENDONUCLEASE_EXONUCLEASE_PHOSPHATASE FAMILY DOMAIN-CONTAINING PROTEIN 1"/>
    <property type="match status" value="1"/>
</dbReference>
<feature type="domain" description="Helix-hairpin-helix DNA-binding motif class 1" evidence="3">
    <location>
        <begin position="174"/>
        <end position="193"/>
    </location>
</feature>
<evidence type="ECO:0000259" key="3">
    <source>
        <dbReference type="SMART" id="SM00278"/>
    </source>
</evidence>
<dbReference type="SMART" id="SM00278">
    <property type="entry name" value="HhH1"/>
    <property type="match status" value="2"/>
</dbReference>
<accession>A0A418HSV3</accession>